<feature type="transmembrane region" description="Helical" evidence="9">
    <location>
        <begin position="465"/>
        <end position="488"/>
    </location>
</feature>
<feature type="transmembrane region" description="Helical" evidence="9">
    <location>
        <begin position="221"/>
        <end position="242"/>
    </location>
</feature>
<keyword evidence="11" id="KW-1185">Reference proteome</keyword>
<feature type="transmembrane region" description="Helical" evidence="9">
    <location>
        <begin position="194"/>
        <end position="214"/>
    </location>
</feature>
<comment type="function">
    <text evidence="9">Part of the high-affinity ATP-driven potassium transport (or Kdp) system, which catalyzes the hydrolysis of ATP coupled with the electrogenic transport of potassium into the cytoplasm. This subunit binds the extracellular potassium ions and delivers the ions to the membrane domain of KdpB through an intramembrane tunnel.</text>
</comment>
<sequence length="502" mass="53989">MRGLQYIRAVIFTNLIMGISVYLLIYFQRLLPWNPNGFGAIKWDVLLHTTISFVTNTDQQHYAGETTLSYFSQVAALGFLMFTSAATGLAVGIAFIRGLTGRKLGNFYVDLVRGITRILLPISIIGAIALLVAGVPQTLKETLVLRTLEGGTQYIARGPVASFEMIKLLGENGGGFFSVNSAHPFENPNGASNLIEMIAMISIPAALIYTYGIFANNIKQAWLLFWMVFVIFVVLVGVTAVGELQGNPLVNNAFGLDQPNLEGKEVRFGWAQTAFWAVMTTATMSGAVNGMHDSLMPPGIFSTLFNLFIQVIWGGQGTGTAYLFIYLILTVFLTGLLAGRTPEFLGRKIEKREIVLASVVLLIHPILVLIPSAIALAYPISLSGISNAGYHGISQVVYEYASAAANNGSGLEGLKDNTLWWNLSTIVSLIGGRYIPIIAILLLADGMSRKQPVPETPGTLRTDSLVFTGITAGVTLVLGVLTFFPVLALGPIAEGMKLASGS</sequence>
<keyword evidence="2 9" id="KW-1003">Cell membrane</keyword>
<keyword evidence="6 9" id="KW-1133">Transmembrane helix</keyword>
<dbReference type="PANTHER" id="PTHR30607:SF2">
    <property type="entry name" value="POTASSIUM-TRANSPORTING ATPASE POTASSIUM-BINDING SUBUNIT"/>
    <property type="match status" value="1"/>
</dbReference>
<feature type="transmembrane region" description="Helical" evidence="9">
    <location>
        <begin position="7"/>
        <end position="27"/>
    </location>
</feature>
<gene>
    <name evidence="9" type="primary">kdpA</name>
    <name evidence="10" type="ORF">GXM_01759</name>
</gene>
<dbReference type="GO" id="GO:0008556">
    <property type="term" value="F:P-type potassium transmembrane transporter activity"/>
    <property type="evidence" value="ECO:0007669"/>
    <property type="project" value="InterPro"/>
</dbReference>
<dbReference type="HAMAP" id="MF_00275">
    <property type="entry name" value="KdpA"/>
    <property type="match status" value="1"/>
</dbReference>
<evidence type="ECO:0000256" key="3">
    <source>
        <dbReference type="ARBA" id="ARBA00022538"/>
    </source>
</evidence>
<keyword evidence="3 9" id="KW-0633">Potassium transport</keyword>
<evidence type="ECO:0000313" key="11">
    <source>
        <dbReference type="Proteomes" id="UP000326678"/>
    </source>
</evidence>
<evidence type="ECO:0000256" key="9">
    <source>
        <dbReference type="HAMAP-Rule" id="MF_00275"/>
    </source>
</evidence>
<evidence type="ECO:0000256" key="5">
    <source>
        <dbReference type="ARBA" id="ARBA00022958"/>
    </source>
</evidence>
<protein>
    <recommendedName>
        <fullName evidence="9">Potassium-transporting ATPase potassium-binding subunit</fullName>
    </recommendedName>
    <alternativeName>
        <fullName evidence="9">ATP phosphohydrolase [potassium-transporting] A chain</fullName>
    </alternativeName>
    <alternativeName>
        <fullName evidence="9">Potassium-binding and translocating subunit A</fullName>
    </alternativeName>
    <alternativeName>
        <fullName evidence="9">Potassium-translocating ATPase A chain</fullName>
    </alternativeName>
</protein>
<accession>A0A5P8VVY3</accession>
<name>A0A5P8VVY3_9NOSO</name>
<feature type="transmembrane region" description="Helical" evidence="9">
    <location>
        <begin position="295"/>
        <end position="313"/>
    </location>
</feature>
<dbReference type="EMBL" id="CP045226">
    <property type="protein sequence ID" value="QFS44286.1"/>
    <property type="molecule type" value="Genomic_DNA"/>
</dbReference>
<keyword evidence="1 9" id="KW-0813">Transport</keyword>
<evidence type="ECO:0000256" key="7">
    <source>
        <dbReference type="ARBA" id="ARBA00023065"/>
    </source>
</evidence>
<dbReference type="GO" id="GO:0005886">
    <property type="term" value="C:plasma membrane"/>
    <property type="evidence" value="ECO:0007669"/>
    <property type="project" value="UniProtKB-SubCell"/>
</dbReference>
<dbReference type="PANTHER" id="PTHR30607">
    <property type="entry name" value="POTASSIUM-TRANSPORTING ATPASE A CHAIN"/>
    <property type="match status" value="1"/>
</dbReference>
<keyword evidence="7 9" id="KW-0406">Ion transport</keyword>
<evidence type="ECO:0000256" key="1">
    <source>
        <dbReference type="ARBA" id="ARBA00022448"/>
    </source>
</evidence>
<evidence type="ECO:0000256" key="6">
    <source>
        <dbReference type="ARBA" id="ARBA00022989"/>
    </source>
</evidence>
<comment type="subunit">
    <text evidence="9">The system is composed of three essential subunits: KdpA, KdpB and KdpC.</text>
</comment>
<comment type="similarity">
    <text evidence="9">Belongs to the KdpA family.</text>
</comment>
<dbReference type="NCBIfam" id="TIGR00680">
    <property type="entry name" value="kdpA"/>
    <property type="match status" value="1"/>
</dbReference>
<dbReference type="KEGG" id="nsh:GXM_01759"/>
<reference evidence="10 11" key="1">
    <citation type="submission" date="2019-10" db="EMBL/GenBank/DDBJ databases">
        <title>Genomic and transcriptomic insights into the perfect genentic adaptation of a filamentous nitrogen-fixing cyanobacterium to rice fields.</title>
        <authorList>
            <person name="Chen Z."/>
        </authorList>
    </citation>
    <scope>NUCLEOTIDE SEQUENCE [LARGE SCALE GENOMIC DNA]</scope>
    <source>
        <strain evidence="10">CCNUC1</strain>
    </source>
</reference>
<feature type="transmembrane region" description="Helical" evidence="9">
    <location>
        <begin position="74"/>
        <end position="97"/>
    </location>
</feature>
<evidence type="ECO:0000256" key="8">
    <source>
        <dbReference type="ARBA" id="ARBA00023136"/>
    </source>
</evidence>
<feature type="transmembrane region" description="Helical" evidence="9">
    <location>
        <begin position="118"/>
        <end position="139"/>
    </location>
</feature>
<keyword evidence="4 9" id="KW-0812">Transmembrane</keyword>
<proteinExistence type="inferred from homology"/>
<keyword evidence="8 9" id="KW-0472">Membrane</keyword>
<evidence type="ECO:0000256" key="2">
    <source>
        <dbReference type="ARBA" id="ARBA00022475"/>
    </source>
</evidence>
<evidence type="ECO:0000313" key="10">
    <source>
        <dbReference type="EMBL" id="QFS44286.1"/>
    </source>
</evidence>
<feature type="transmembrane region" description="Helical" evidence="9">
    <location>
        <begin position="419"/>
        <end position="444"/>
    </location>
</feature>
<dbReference type="Pfam" id="PF03814">
    <property type="entry name" value="KdpA"/>
    <property type="match status" value="1"/>
</dbReference>
<feature type="transmembrane region" description="Helical" evidence="9">
    <location>
        <begin position="319"/>
        <end position="338"/>
    </location>
</feature>
<evidence type="ECO:0000256" key="4">
    <source>
        <dbReference type="ARBA" id="ARBA00022692"/>
    </source>
</evidence>
<dbReference type="GO" id="GO:0030955">
    <property type="term" value="F:potassium ion binding"/>
    <property type="evidence" value="ECO:0007669"/>
    <property type="project" value="UniProtKB-UniRule"/>
</dbReference>
<dbReference type="InterPro" id="IPR004623">
    <property type="entry name" value="KdpA"/>
</dbReference>
<keyword evidence="5 9" id="KW-0630">Potassium</keyword>
<dbReference type="AlphaFoldDB" id="A0A5P8VVY3"/>
<dbReference type="Proteomes" id="UP000326678">
    <property type="component" value="Chromosome Gxm1"/>
</dbReference>
<organism evidence="10 11">
    <name type="scientific">Nostoc sphaeroides CCNUC1</name>
    <dbReference type="NCBI Taxonomy" id="2653204"/>
    <lineage>
        <taxon>Bacteria</taxon>
        <taxon>Bacillati</taxon>
        <taxon>Cyanobacteriota</taxon>
        <taxon>Cyanophyceae</taxon>
        <taxon>Nostocales</taxon>
        <taxon>Nostocaceae</taxon>
        <taxon>Nostoc</taxon>
    </lineage>
</organism>
<feature type="transmembrane region" description="Helical" evidence="9">
    <location>
        <begin position="268"/>
        <end position="288"/>
    </location>
</feature>
<feature type="transmembrane region" description="Helical" evidence="9">
    <location>
        <begin position="359"/>
        <end position="380"/>
    </location>
</feature>
<comment type="subcellular location">
    <subcellularLocation>
        <location evidence="9">Cell membrane</location>
        <topology evidence="9">Multi-pass membrane protein</topology>
    </subcellularLocation>
</comment>